<reference evidence="1 2" key="2">
    <citation type="journal article" date="2022" name="Mol. Ecol. Resour.">
        <title>The genomes of chicory, endive, great burdock and yacon provide insights into Asteraceae paleo-polyploidization history and plant inulin production.</title>
        <authorList>
            <person name="Fan W."/>
            <person name="Wang S."/>
            <person name="Wang H."/>
            <person name="Wang A."/>
            <person name="Jiang F."/>
            <person name="Liu H."/>
            <person name="Zhao H."/>
            <person name="Xu D."/>
            <person name="Zhang Y."/>
        </authorList>
    </citation>
    <scope>NUCLEOTIDE SEQUENCE [LARGE SCALE GENOMIC DNA]</scope>
    <source>
        <strain evidence="2">cv. Niubang</strain>
    </source>
</reference>
<name>A0ACB9DP57_ARCLA</name>
<dbReference type="Proteomes" id="UP001055879">
    <property type="component" value="Linkage Group LG03"/>
</dbReference>
<organism evidence="1 2">
    <name type="scientific">Arctium lappa</name>
    <name type="common">Greater burdock</name>
    <name type="synonym">Lappa major</name>
    <dbReference type="NCBI Taxonomy" id="4217"/>
    <lineage>
        <taxon>Eukaryota</taxon>
        <taxon>Viridiplantae</taxon>
        <taxon>Streptophyta</taxon>
        <taxon>Embryophyta</taxon>
        <taxon>Tracheophyta</taxon>
        <taxon>Spermatophyta</taxon>
        <taxon>Magnoliopsida</taxon>
        <taxon>eudicotyledons</taxon>
        <taxon>Gunneridae</taxon>
        <taxon>Pentapetalae</taxon>
        <taxon>asterids</taxon>
        <taxon>campanulids</taxon>
        <taxon>Asterales</taxon>
        <taxon>Asteraceae</taxon>
        <taxon>Carduoideae</taxon>
        <taxon>Cardueae</taxon>
        <taxon>Arctiinae</taxon>
        <taxon>Arctium</taxon>
    </lineage>
</organism>
<keyword evidence="2" id="KW-1185">Reference proteome</keyword>
<comment type="caution">
    <text evidence="1">The sequence shown here is derived from an EMBL/GenBank/DDBJ whole genome shotgun (WGS) entry which is preliminary data.</text>
</comment>
<sequence>MAVDGRRWLSLEVKNEMRRGRLWRSSSPVWRSTSVERSRARKQINRRKRMKASISEEKYGRRGGRREGQKAWARVG</sequence>
<protein>
    <submittedName>
        <fullName evidence="1">Uncharacterized protein</fullName>
    </submittedName>
</protein>
<reference evidence="2" key="1">
    <citation type="journal article" date="2022" name="Mol. Ecol. Resour.">
        <title>The genomes of chicory, endive, great burdock and yacon provide insights into Asteraceae palaeo-polyploidization history and plant inulin production.</title>
        <authorList>
            <person name="Fan W."/>
            <person name="Wang S."/>
            <person name="Wang H."/>
            <person name="Wang A."/>
            <person name="Jiang F."/>
            <person name="Liu H."/>
            <person name="Zhao H."/>
            <person name="Xu D."/>
            <person name="Zhang Y."/>
        </authorList>
    </citation>
    <scope>NUCLEOTIDE SEQUENCE [LARGE SCALE GENOMIC DNA]</scope>
    <source>
        <strain evidence="2">cv. Niubang</strain>
    </source>
</reference>
<evidence type="ECO:0000313" key="2">
    <source>
        <dbReference type="Proteomes" id="UP001055879"/>
    </source>
</evidence>
<dbReference type="EMBL" id="CM042049">
    <property type="protein sequence ID" value="KAI3748077.1"/>
    <property type="molecule type" value="Genomic_DNA"/>
</dbReference>
<evidence type="ECO:0000313" key="1">
    <source>
        <dbReference type="EMBL" id="KAI3748077.1"/>
    </source>
</evidence>
<gene>
    <name evidence="1" type="ORF">L6452_10932</name>
</gene>
<proteinExistence type="predicted"/>
<accession>A0ACB9DP57</accession>